<dbReference type="InterPro" id="IPR039422">
    <property type="entry name" value="MarR/SlyA-like"/>
</dbReference>
<sequence>MSATIDARYEACLTKRPDSLARLINLFKKDIDQRITERIQERGYKNFKLGDMVLLVHIDPHGTINNDLARKARISKQAMSKVVKNLEAENYISSRKHDTDNRASLIFLTEKGKEFMINVYEAVDEIQAGYEAIIGAEAFSDLKTILKKLNAGLNLT</sequence>
<name>A0A561P663_9BACT</name>
<proteinExistence type="predicted"/>
<accession>A0A561P663</accession>
<dbReference type="InterPro" id="IPR036388">
    <property type="entry name" value="WH-like_DNA-bd_sf"/>
</dbReference>
<evidence type="ECO:0000313" key="3">
    <source>
        <dbReference type="Proteomes" id="UP000320811"/>
    </source>
</evidence>
<dbReference type="Gene3D" id="1.10.10.10">
    <property type="entry name" value="Winged helix-like DNA-binding domain superfamily/Winged helix DNA-binding domain"/>
    <property type="match status" value="1"/>
</dbReference>
<dbReference type="PROSITE" id="PS50995">
    <property type="entry name" value="HTH_MARR_2"/>
    <property type="match status" value="1"/>
</dbReference>
<dbReference type="OrthoDB" id="948423at2"/>
<dbReference type="PANTHER" id="PTHR33164">
    <property type="entry name" value="TRANSCRIPTIONAL REGULATOR, MARR FAMILY"/>
    <property type="match status" value="1"/>
</dbReference>
<organism evidence="2 3">
    <name type="scientific">Chitinophaga polysaccharea</name>
    <dbReference type="NCBI Taxonomy" id="1293035"/>
    <lineage>
        <taxon>Bacteria</taxon>
        <taxon>Pseudomonadati</taxon>
        <taxon>Bacteroidota</taxon>
        <taxon>Chitinophagia</taxon>
        <taxon>Chitinophagales</taxon>
        <taxon>Chitinophagaceae</taxon>
        <taxon>Chitinophaga</taxon>
    </lineage>
</organism>
<dbReference type="GO" id="GO:0003700">
    <property type="term" value="F:DNA-binding transcription factor activity"/>
    <property type="evidence" value="ECO:0007669"/>
    <property type="project" value="InterPro"/>
</dbReference>
<dbReference type="SUPFAM" id="SSF46785">
    <property type="entry name" value="Winged helix' DNA-binding domain"/>
    <property type="match status" value="1"/>
</dbReference>
<keyword evidence="3" id="KW-1185">Reference proteome</keyword>
<feature type="domain" description="HTH marR-type" evidence="1">
    <location>
        <begin position="17"/>
        <end position="151"/>
    </location>
</feature>
<dbReference type="SMART" id="SM00347">
    <property type="entry name" value="HTH_MARR"/>
    <property type="match status" value="1"/>
</dbReference>
<dbReference type="AlphaFoldDB" id="A0A561P663"/>
<dbReference type="GO" id="GO:0006950">
    <property type="term" value="P:response to stress"/>
    <property type="evidence" value="ECO:0007669"/>
    <property type="project" value="TreeGrafter"/>
</dbReference>
<dbReference type="InterPro" id="IPR036390">
    <property type="entry name" value="WH_DNA-bd_sf"/>
</dbReference>
<protein>
    <submittedName>
        <fullName evidence="2">MarR family transcriptional regulator</fullName>
    </submittedName>
</protein>
<reference evidence="2 3" key="1">
    <citation type="submission" date="2019-06" db="EMBL/GenBank/DDBJ databases">
        <title>Sorghum-associated microbial communities from plants grown in Nebraska, USA.</title>
        <authorList>
            <person name="Schachtman D."/>
        </authorList>
    </citation>
    <scope>NUCLEOTIDE SEQUENCE [LARGE SCALE GENOMIC DNA]</scope>
    <source>
        <strain evidence="2 3">1209</strain>
    </source>
</reference>
<gene>
    <name evidence="2" type="ORF">FHW36_11244</name>
</gene>
<evidence type="ECO:0000313" key="2">
    <source>
        <dbReference type="EMBL" id="TWF33603.1"/>
    </source>
</evidence>
<dbReference type="RefSeq" id="WP_145674185.1">
    <property type="nucleotide sequence ID" value="NZ_VIWO01000012.1"/>
</dbReference>
<dbReference type="Proteomes" id="UP000320811">
    <property type="component" value="Unassembled WGS sequence"/>
</dbReference>
<dbReference type="InterPro" id="IPR000835">
    <property type="entry name" value="HTH_MarR-typ"/>
</dbReference>
<dbReference type="Pfam" id="PF01047">
    <property type="entry name" value="MarR"/>
    <property type="match status" value="1"/>
</dbReference>
<evidence type="ECO:0000259" key="1">
    <source>
        <dbReference type="PROSITE" id="PS50995"/>
    </source>
</evidence>
<dbReference type="PANTHER" id="PTHR33164:SF43">
    <property type="entry name" value="HTH-TYPE TRANSCRIPTIONAL REPRESSOR YETL"/>
    <property type="match status" value="1"/>
</dbReference>
<comment type="caution">
    <text evidence="2">The sequence shown here is derived from an EMBL/GenBank/DDBJ whole genome shotgun (WGS) entry which is preliminary data.</text>
</comment>
<dbReference type="EMBL" id="VIWO01000012">
    <property type="protein sequence ID" value="TWF33603.1"/>
    <property type="molecule type" value="Genomic_DNA"/>
</dbReference>